<dbReference type="Gene3D" id="3.30.980.10">
    <property type="entry name" value="Threonyl-trna Synthetase, Chain A, domain 2"/>
    <property type="match status" value="1"/>
</dbReference>
<sequence length="564" mass="64243">MKLDIFCENDGKTYSIEEGTKISELLAISGCKCRFPVIAALENNLLKELGRRLYAPCKIRFIDRSHPDGRRTYMRSLCFIVQKAVSEIFPDRCLTYDYSLPNGLYAEIREPDNGNQGEKPVTVNITDKDMERIRGRVSELIQADIPFIKKKAEAEEAAGIFRKNFQPQKAELIESLGRFTTSLYSFDGWQDTFYGPLAPSSGIADTYDIYRFGEGFCIRWPSINDPERLTSFKMQDKLYSVLKEHSDWCHIMGVSGVGTLNKCIIEGKAKDLINISEALHERKYARIADMIYSRRDKTRIVAIAGPSSSAKTTTSKRIAMQCKVLGLNPVVIELDNYFVNREFTPRDENGEYDFESLKTMDLKLLNSNLNDLLDGKEIEMPRFNFAEGKREYRGDRLKMSEDDILIMEGIHALNPEMTSEIDNERIFKVYASALTSLSLDENNNISTSDNRLLRRIVRDNRTRGTSPESTILRWPSVRSGETKNIFPFQENADAMFNSALIFELPALKFHVAPLLRRISPRSEAYTEAVRLLKFLDYVVTLSPEEMAAIPPTSIMREFIGGGSL</sequence>
<evidence type="ECO:0000313" key="3">
    <source>
        <dbReference type="Proteomes" id="UP000823772"/>
    </source>
</evidence>
<dbReference type="Proteomes" id="UP000823772">
    <property type="component" value="Unassembled WGS sequence"/>
</dbReference>
<dbReference type="PANTHER" id="PTHR10285">
    <property type="entry name" value="URIDINE KINASE"/>
    <property type="match status" value="1"/>
</dbReference>
<dbReference type="InterPro" id="IPR027417">
    <property type="entry name" value="P-loop_NTPase"/>
</dbReference>
<dbReference type="Pfam" id="PF00485">
    <property type="entry name" value="PRK"/>
    <property type="match status" value="1"/>
</dbReference>
<gene>
    <name evidence="2" type="ORF">IAC87_07015</name>
</gene>
<feature type="domain" description="AAA+ ATPase" evidence="1">
    <location>
        <begin position="297"/>
        <end position="458"/>
    </location>
</feature>
<keyword evidence="2" id="KW-0418">Kinase</keyword>
<proteinExistence type="predicted"/>
<organism evidence="2 3">
    <name type="scientific">Candidatus Merdivivens faecigallinarum</name>
    <dbReference type="NCBI Taxonomy" id="2840871"/>
    <lineage>
        <taxon>Bacteria</taxon>
        <taxon>Pseudomonadati</taxon>
        <taxon>Bacteroidota</taxon>
        <taxon>Bacteroidia</taxon>
        <taxon>Bacteroidales</taxon>
        <taxon>Muribaculaceae</taxon>
        <taxon>Muribaculaceae incertae sedis</taxon>
        <taxon>Candidatus Merdivivens</taxon>
    </lineage>
</organism>
<comment type="caution">
    <text evidence="2">The sequence shown here is derived from an EMBL/GenBank/DDBJ whole genome shotgun (WGS) entry which is preliminary data.</text>
</comment>
<dbReference type="EMBL" id="JADILY010000148">
    <property type="protein sequence ID" value="MBO8482277.1"/>
    <property type="molecule type" value="Genomic_DNA"/>
</dbReference>
<dbReference type="CDD" id="cd02028">
    <property type="entry name" value="UMPK_like"/>
    <property type="match status" value="1"/>
</dbReference>
<name>A0A9D9J0W3_9BACT</name>
<dbReference type="SMART" id="SM00382">
    <property type="entry name" value="AAA"/>
    <property type="match status" value="1"/>
</dbReference>
<reference evidence="2" key="1">
    <citation type="submission" date="2020-10" db="EMBL/GenBank/DDBJ databases">
        <authorList>
            <person name="Gilroy R."/>
        </authorList>
    </citation>
    <scope>NUCLEOTIDE SEQUENCE</scope>
    <source>
        <strain evidence="2">B3-2255</strain>
    </source>
</reference>
<reference evidence="2" key="2">
    <citation type="journal article" date="2021" name="PeerJ">
        <title>Extensive microbial diversity within the chicken gut microbiome revealed by metagenomics and culture.</title>
        <authorList>
            <person name="Gilroy R."/>
            <person name="Ravi A."/>
            <person name="Getino M."/>
            <person name="Pursley I."/>
            <person name="Horton D.L."/>
            <person name="Alikhan N.F."/>
            <person name="Baker D."/>
            <person name="Gharbi K."/>
            <person name="Hall N."/>
            <person name="Watson M."/>
            <person name="Adriaenssens E.M."/>
            <person name="Foster-Nyarko E."/>
            <person name="Jarju S."/>
            <person name="Secka A."/>
            <person name="Antonio M."/>
            <person name="Oren A."/>
            <person name="Chaudhuri R.R."/>
            <person name="La Ragione R."/>
            <person name="Hildebrand F."/>
            <person name="Pallen M.J."/>
        </authorList>
    </citation>
    <scope>NUCLEOTIDE SEQUENCE</scope>
    <source>
        <strain evidence="2">B3-2255</strain>
    </source>
</reference>
<protein>
    <submittedName>
        <fullName evidence="2">Nucleoside kinase</fullName>
    </submittedName>
</protein>
<dbReference type="SUPFAM" id="SSF55186">
    <property type="entry name" value="ThrRS/AlaRS common domain"/>
    <property type="match status" value="1"/>
</dbReference>
<dbReference type="InterPro" id="IPR003593">
    <property type="entry name" value="AAA+_ATPase"/>
</dbReference>
<evidence type="ECO:0000259" key="1">
    <source>
        <dbReference type="SMART" id="SM00382"/>
    </source>
</evidence>
<dbReference type="InterPro" id="IPR006083">
    <property type="entry name" value="PRK/URK"/>
</dbReference>
<dbReference type="InterPro" id="IPR018163">
    <property type="entry name" value="Thr/Ala-tRNA-synth_IIc_edit"/>
</dbReference>
<dbReference type="GO" id="GO:0016301">
    <property type="term" value="F:kinase activity"/>
    <property type="evidence" value="ECO:0007669"/>
    <property type="project" value="UniProtKB-KW"/>
</dbReference>
<evidence type="ECO:0000313" key="2">
    <source>
        <dbReference type="EMBL" id="MBO8482277.1"/>
    </source>
</evidence>
<dbReference type="AlphaFoldDB" id="A0A9D9J0W3"/>
<dbReference type="SUPFAM" id="SSF52540">
    <property type="entry name" value="P-loop containing nucleoside triphosphate hydrolases"/>
    <property type="match status" value="1"/>
</dbReference>
<dbReference type="GO" id="GO:0005524">
    <property type="term" value="F:ATP binding"/>
    <property type="evidence" value="ECO:0007669"/>
    <property type="project" value="InterPro"/>
</dbReference>
<keyword evidence="2" id="KW-0808">Transferase</keyword>
<accession>A0A9D9J0W3</accession>
<dbReference type="Gene3D" id="3.40.50.300">
    <property type="entry name" value="P-loop containing nucleotide triphosphate hydrolases"/>
    <property type="match status" value="1"/>
</dbReference>